<dbReference type="EMBL" id="FWFF01000017">
    <property type="protein sequence ID" value="SLM99607.1"/>
    <property type="molecule type" value="Genomic_DNA"/>
</dbReference>
<feature type="transmembrane region" description="Helical" evidence="8">
    <location>
        <begin position="172"/>
        <end position="190"/>
    </location>
</feature>
<dbReference type="Proteomes" id="UP000196581">
    <property type="component" value="Unassembled WGS sequence"/>
</dbReference>
<evidence type="ECO:0000313" key="10">
    <source>
        <dbReference type="Proteomes" id="UP000196581"/>
    </source>
</evidence>
<evidence type="ECO:0000256" key="4">
    <source>
        <dbReference type="ARBA" id="ARBA00022475"/>
    </source>
</evidence>
<evidence type="ECO:0000256" key="5">
    <source>
        <dbReference type="ARBA" id="ARBA00022692"/>
    </source>
</evidence>
<evidence type="ECO:0000256" key="3">
    <source>
        <dbReference type="ARBA" id="ARBA00022448"/>
    </source>
</evidence>
<feature type="transmembrane region" description="Helical" evidence="8">
    <location>
        <begin position="7"/>
        <end position="29"/>
    </location>
</feature>
<feature type="transmembrane region" description="Helical" evidence="8">
    <location>
        <begin position="41"/>
        <end position="62"/>
    </location>
</feature>
<protein>
    <recommendedName>
        <fullName evidence="8">Probable membrane transporter protein</fullName>
    </recommendedName>
</protein>
<reference evidence="10" key="1">
    <citation type="submission" date="2017-02" db="EMBL/GenBank/DDBJ databases">
        <authorList>
            <person name="Dridi B."/>
        </authorList>
    </citation>
    <scope>NUCLEOTIDE SEQUENCE [LARGE SCALE GENOMIC DNA]</scope>
    <source>
        <strain evidence="10">B Co 03.10</strain>
    </source>
</reference>
<evidence type="ECO:0000256" key="7">
    <source>
        <dbReference type="ARBA" id="ARBA00023136"/>
    </source>
</evidence>
<keyword evidence="5 8" id="KW-0812">Transmembrane</keyword>
<evidence type="ECO:0000313" key="9">
    <source>
        <dbReference type="EMBL" id="SLM99607.1"/>
    </source>
</evidence>
<feature type="transmembrane region" description="Helical" evidence="8">
    <location>
        <begin position="243"/>
        <end position="264"/>
    </location>
</feature>
<evidence type="ECO:0000256" key="8">
    <source>
        <dbReference type="RuleBase" id="RU363041"/>
    </source>
</evidence>
<evidence type="ECO:0000256" key="6">
    <source>
        <dbReference type="ARBA" id="ARBA00022989"/>
    </source>
</evidence>
<dbReference type="InterPro" id="IPR052017">
    <property type="entry name" value="TSUP"/>
</dbReference>
<keyword evidence="10" id="KW-1185">Reference proteome</keyword>
<evidence type="ECO:0000256" key="2">
    <source>
        <dbReference type="ARBA" id="ARBA00009142"/>
    </source>
</evidence>
<accession>A0A1X6XM54</accession>
<feature type="transmembrane region" description="Helical" evidence="8">
    <location>
        <begin position="83"/>
        <end position="104"/>
    </location>
</feature>
<dbReference type="InterPro" id="IPR002781">
    <property type="entry name" value="TM_pro_TauE-like"/>
</dbReference>
<sequence>MTAAAGSAIEVTLGLILLLFAVGLLAGWIDAVVGGGGLVQLPALLLVPGITAVQALATNKVGSIAGTTVSSLTYLRRVTPDRSATFPAAGLALVGSVLGAMLAALMPEAVLRPAILAVLVAVAVFTLMKPSLGAEARLRFPPDSAAHHTSAWALGFFVGVYDGALGPGTGSFLVIGFVALIGFSFLQASASSKVINWATNLGALLFFIPAGHVVWSLGLAMALGNLTGGYIGARTAIRLGSGFVRVVFIVVVGAMVLSMGWSMLSGALGR</sequence>
<comment type="subcellular location">
    <subcellularLocation>
        <location evidence="1 8">Cell membrane</location>
        <topology evidence="1 8">Multi-pass membrane protein</topology>
    </subcellularLocation>
</comment>
<gene>
    <name evidence="9" type="ORF">FM105_11465</name>
</gene>
<evidence type="ECO:0000256" key="1">
    <source>
        <dbReference type="ARBA" id="ARBA00004651"/>
    </source>
</evidence>
<dbReference type="AlphaFoldDB" id="A0A1X6XM54"/>
<keyword evidence="7 8" id="KW-0472">Membrane</keyword>
<proteinExistence type="inferred from homology"/>
<comment type="similarity">
    <text evidence="2 8">Belongs to the 4-toluene sulfonate uptake permease (TSUP) (TC 2.A.102) family.</text>
</comment>
<dbReference type="PANTHER" id="PTHR30269">
    <property type="entry name" value="TRANSMEMBRANE PROTEIN YFCA"/>
    <property type="match status" value="1"/>
</dbReference>
<dbReference type="RefSeq" id="WP_087008221.1">
    <property type="nucleotide sequence ID" value="NZ_FWFF01000017.1"/>
</dbReference>
<dbReference type="GO" id="GO:0005886">
    <property type="term" value="C:plasma membrane"/>
    <property type="evidence" value="ECO:0007669"/>
    <property type="project" value="UniProtKB-SubCell"/>
</dbReference>
<keyword evidence="3" id="KW-0813">Transport</keyword>
<feature type="transmembrane region" description="Helical" evidence="8">
    <location>
        <begin position="202"/>
        <end position="223"/>
    </location>
</feature>
<organism evidence="9 10">
    <name type="scientific">Brevibacterium yomogidense</name>
    <dbReference type="NCBI Taxonomy" id="946573"/>
    <lineage>
        <taxon>Bacteria</taxon>
        <taxon>Bacillati</taxon>
        <taxon>Actinomycetota</taxon>
        <taxon>Actinomycetes</taxon>
        <taxon>Micrococcales</taxon>
        <taxon>Brevibacteriaceae</taxon>
        <taxon>Brevibacterium</taxon>
    </lineage>
</organism>
<feature type="transmembrane region" description="Helical" evidence="8">
    <location>
        <begin position="110"/>
        <end position="128"/>
    </location>
</feature>
<dbReference type="Pfam" id="PF01925">
    <property type="entry name" value="TauE"/>
    <property type="match status" value="1"/>
</dbReference>
<keyword evidence="4 8" id="KW-1003">Cell membrane</keyword>
<keyword evidence="6 8" id="KW-1133">Transmembrane helix</keyword>
<dbReference type="PANTHER" id="PTHR30269:SF0">
    <property type="entry name" value="MEMBRANE TRANSPORTER PROTEIN YFCA-RELATED"/>
    <property type="match status" value="1"/>
</dbReference>
<name>A0A1X6XM54_9MICO</name>